<proteinExistence type="predicted"/>
<evidence type="ECO:0000313" key="1">
    <source>
        <dbReference type="EMBL" id="WCT80130.1"/>
    </source>
</evidence>
<keyword evidence="2" id="KW-1185">Reference proteome</keyword>
<sequence length="197" mass="21313">MLLAALMAPTAVRADTSTIGRTWPIAEPDALSEIEGRSAHIPDMKAAFGPRSGWSAMKPASLGKARIDRQRSVVPFYTLDSDIHLPDGRLLYAKGTTFNPLAYVTLPQQLVIVHPAQLDWAMRNAGPTDFILIAAGAPGNTDPIKAGERLKRPIFLLEERIKTRLGLTVAPVIVAQSGQKLVLTEVDAAKATRRASR</sequence>
<dbReference type="Proteomes" id="UP001218231">
    <property type="component" value="Plasmid unnamed1"/>
</dbReference>
<accession>A0ABY7U4X4</accession>
<protein>
    <submittedName>
        <fullName evidence="1">Conjugal transfer protein TraW</fullName>
    </submittedName>
</protein>
<gene>
    <name evidence="1" type="ORF">PQ457_19080</name>
</gene>
<keyword evidence="1" id="KW-0614">Plasmid</keyword>
<dbReference type="EMBL" id="CP117418">
    <property type="protein sequence ID" value="WCT80130.1"/>
    <property type="molecule type" value="Genomic_DNA"/>
</dbReference>
<name>A0ABY7U4X4_9SPHN</name>
<geneLocation type="plasmid" evidence="1 2">
    <name>unnamed1</name>
</geneLocation>
<organism evidence="1 2">
    <name type="scientific">Novosphingobium humi</name>
    <dbReference type="NCBI Taxonomy" id="2282397"/>
    <lineage>
        <taxon>Bacteria</taxon>
        <taxon>Pseudomonadati</taxon>
        <taxon>Pseudomonadota</taxon>
        <taxon>Alphaproteobacteria</taxon>
        <taxon>Sphingomonadales</taxon>
        <taxon>Sphingomonadaceae</taxon>
        <taxon>Novosphingobium</taxon>
    </lineage>
</organism>
<evidence type="ECO:0000313" key="2">
    <source>
        <dbReference type="Proteomes" id="UP001218231"/>
    </source>
</evidence>
<reference evidence="1 2" key="1">
    <citation type="submission" date="2023-02" db="EMBL/GenBank/DDBJ databases">
        <title>Genome sequence of Novosphingobium humi KACC 19094.</title>
        <authorList>
            <person name="Kim S."/>
            <person name="Heo J."/>
            <person name="Kwon S.-W."/>
        </authorList>
    </citation>
    <scope>NUCLEOTIDE SEQUENCE [LARGE SCALE GENOMIC DNA]</scope>
    <source>
        <strain evidence="1 2">KACC 19094</strain>
        <plasmid evidence="1 2">unnamed1</plasmid>
    </source>
</reference>